<dbReference type="AlphaFoldDB" id="A0A380HPT6"/>
<proteinExistence type="predicted"/>
<accession>A0A380HPT6</accession>
<evidence type="ECO:0000313" key="2">
    <source>
        <dbReference type="Proteomes" id="UP000254707"/>
    </source>
</evidence>
<dbReference type="EMBL" id="UHED01000001">
    <property type="protein sequence ID" value="SUM84895.1"/>
    <property type="molecule type" value="Genomic_DNA"/>
</dbReference>
<dbReference type="RefSeq" id="WP_011303960.1">
    <property type="nucleotide sequence ID" value="NZ_CAXOKG010000006.1"/>
</dbReference>
<name>A0A380HPT6_STASA</name>
<evidence type="ECO:0000313" key="1">
    <source>
        <dbReference type="EMBL" id="SUM84895.1"/>
    </source>
</evidence>
<protein>
    <submittedName>
        <fullName evidence="1">Uncharacterized protein</fullName>
    </submittedName>
</protein>
<reference evidence="1 2" key="1">
    <citation type="submission" date="2018-06" db="EMBL/GenBank/DDBJ databases">
        <authorList>
            <consortium name="Pathogen Informatics"/>
            <person name="Doyle S."/>
        </authorList>
    </citation>
    <scope>NUCLEOTIDE SEQUENCE [LARGE SCALE GENOMIC DNA]</scope>
    <source>
        <strain evidence="1 2">NCTC7688</strain>
    </source>
</reference>
<sequence>MDIIGKIITFIMSVISNLIGSRSLIEDIKKAFVENFKKDK</sequence>
<organism evidence="1 2">
    <name type="scientific">Staphylococcus saprophyticus</name>
    <dbReference type="NCBI Taxonomy" id="29385"/>
    <lineage>
        <taxon>Bacteria</taxon>
        <taxon>Bacillati</taxon>
        <taxon>Bacillota</taxon>
        <taxon>Bacilli</taxon>
        <taxon>Bacillales</taxon>
        <taxon>Staphylococcaceae</taxon>
        <taxon>Staphylococcus</taxon>
    </lineage>
</organism>
<gene>
    <name evidence="1" type="ORF">NCTC7688_02742</name>
</gene>
<dbReference type="Proteomes" id="UP000254707">
    <property type="component" value="Unassembled WGS sequence"/>
</dbReference>